<accession>A0ABN7V865</accession>
<comment type="caution">
    <text evidence="2">The sequence shown here is derived from an EMBL/GenBank/DDBJ whole genome shotgun (WGS) entry which is preliminary data.</text>
</comment>
<dbReference type="EMBL" id="CAJVQB010009972">
    <property type="protein sequence ID" value="CAG8735518.1"/>
    <property type="molecule type" value="Genomic_DNA"/>
</dbReference>
<protein>
    <submittedName>
        <fullName evidence="2">32529_t:CDS:1</fullName>
    </submittedName>
</protein>
<proteinExistence type="predicted"/>
<evidence type="ECO:0000313" key="3">
    <source>
        <dbReference type="Proteomes" id="UP000789901"/>
    </source>
</evidence>
<evidence type="ECO:0000313" key="2">
    <source>
        <dbReference type="EMBL" id="CAG8735518.1"/>
    </source>
</evidence>
<gene>
    <name evidence="2" type="ORF">GMARGA_LOCUS14810</name>
</gene>
<name>A0ABN7V865_GIGMA</name>
<reference evidence="2 3" key="1">
    <citation type="submission" date="2021-06" db="EMBL/GenBank/DDBJ databases">
        <authorList>
            <person name="Kallberg Y."/>
            <person name="Tangrot J."/>
            <person name="Rosling A."/>
        </authorList>
    </citation>
    <scope>NUCLEOTIDE SEQUENCE [LARGE SCALE GENOMIC DNA]</scope>
    <source>
        <strain evidence="2 3">120-4 pot B 10/14</strain>
    </source>
</reference>
<dbReference type="Proteomes" id="UP000789901">
    <property type="component" value="Unassembled WGS sequence"/>
</dbReference>
<feature type="compositionally biased region" description="Polar residues" evidence="1">
    <location>
        <begin position="34"/>
        <end position="43"/>
    </location>
</feature>
<sequence>MRFGSDSSLKTQCFDEIFDTFFIPYPPRSKSKQIDGTTNNASRNPPERYPPKDGYENNRQFNVIVRAILMILEMKFIPFPPRPKSKQIDGTTNNASRNPLERYPPKDGYENNRQFNVIVRAILISNNLVKLWKKIGY</sequence>
<feature type="region of interest" description="Disordered" evidence="1">
    <location>
        <begin position="80"/>
        <end position="107"/>
    </location>
</feature>
<keyword evidence="3" id="KW-1185">Reference proteome</keyword>
<feature type="compositionally biased region" description="Polar residues" evidence="1">
    <location>
        <begin position="88"/>
        <end position="97"/>
    </location>
</feature>
<evidence type="ECO:0000256" key="1">
    <source>
        <dbReference type="SAM" id="MobiDB-lite"/>
    </source>
</evidence>
<organism evidence="2 3">
    <name type="scientific">Gigaspora margarita</name>
    <dbReference type="NCBI Taxonomy" id="4874"/>
    <lineage>
        <taxon>Eukaryota</taxon>
        <taxon>Fungi</taxon>
        <taxon>Fungi incertae sedis</taxon>
        <taxon>Mucoromycota</taxon>
        <taxon>Glomeromycotina</taxon>
        <taxon>Glomeromycetes</taxon>
        <taxon>Diversisporales</taxon>
        <taxon>Gigasporaceae</taxon>
        <taxon>Gigaspora</taxon>
    </lineage>
</organism>
<feature type="region of interest" description="Disordered" evidence="1">
    <location>
        <begin position="28"/>
        <end position="55"/>
    </location>
</feature>
<feature type="compositionally biased region" description="Basic and acidic residues" evidence="1">
    <location>
        <begin position="45"/>
        <end position="55"/>
    </location>
</feature>